<dbReference type="Pfam" id="PF08719">
    <property type="entry name" value="NADAR"/>
    <property type="match status" value="1"/>
</dbReference>
<evidence type="ECO:0000256" key="1">
    <source>
        <dbReference type="SAM" id="MobiDB-lite"/>
    </source>
</evidence>
<protein>
    <recommendedName>
        <fullName evidence="2">NADAR domain-containing protein</fullName>
    </recommendedName>
</protein>
<dbReference type="SUPFAM" id="SSF143990">
    <property type="entry name" value="YbiA-like"/>
    <property type="match status" value="1"/>
</dbReference>
<organism evidence="3 4">
    <name type="scientific">Caenorhabditis bovis</name>
    <dbReference type="NCBI Taxonomy" id="2654633"/>
    <lineage>
        <taxon>Eukaryota</taxon>
        <taxon>Metazoa</taxon>
        <taxon>Ecdysozoa</taxon>
        <taxon>Nematoda</taxon>
        <taxon>Chromadorea</taxon>
        <taxon>Rhabditida</taxon>
        <taxon>Rhabditina</taxon>
        <taxon>Rhabditomorpha</taxon>
        <taxon>Rhabditoidea</taxon>
        <taxon>Rhabditidae</taxon>
        <taxon>Peloderinae</taxon>
        <taxon>Caenorhabditis</taxon>
    </lineage>
</organism>
<keyword evidence="4" id="KW-1185">Reference proteome</keyword>
<dbReference type="OrthoDB" id="206452at2759"/>
<dbReference type="InterPro" id="IPR012816">
    <property type="entry name" value="NADAR"/>
</dbReference>
<feature type="compositionally biased region" description="Basic and acidic residues" evidence="1">
    <location>
        <begin position="391"/>
        <end position="425"/>
    </location>
</feature>
<feature type="region of interest" description="Disordered" evidence="1">
    <location>
        <begin position="325"/>
        <end position="425"/>
    </location>
</feature>
<feature type="domain" description="NADAR" evidence="2">
    <location>
        <begin position="24"/>
        <end position="179"/>
    </location>
</feature>
<dbReference type="CDD" id="cd15457">
    <property type="entry name" value="NADAR"/>
    <property type="match status" value="1"/>
</dbReference>
<name>A0A8S1E884_9PELO</name>
<accession>A0A8S1E884</accession>
<dbReference type="InterPro" id="IPR037238">
    <property type="entry name" value="YbiA-like_sf"/>
</dbReference>
<sequence length="425" mass="48496">MGTRWIRTRTRSGENRDFTLFFRKVSPFSNHFPVNFNSDESLNYSNNVEFCCNEQFYMFNKASLFGDERAMREILGSKNPKEMKKLAGAHSIANWDERIWNSHKDDVMRKGSMAKYSSAAHLRFALFLTTGSELLECSPFDRYWGIGKEINEAIGCLPDGIAGKNRLGMILDEIRETMWNDERYRNEREFIEKRLAADSEYAMKTIAKLDLIYKDQAAQRFALHRRWPVVIKHCETDSEGVVLIPEWARSPQITMASLSICPSPPVYCDFEMCSKMTNTSSTPAKIIISRRLASRLSIPESLGVPIDEAQAEVGVEVPNMVEDGRYRGNEGLEGTVVKDPGGGRGDVIRVRAAPEATRRSDAHHRADRSMSPSNNREKTSESRKMNRRERRAAEREKQLGKDSRNVLEDEKGAVAKEMDNGKMMR</sequence>
<dbReference type="Proteomes" id="UP000494206">
    <property type="component" value="Unassembled WGS sequence"/>
</dbReference>
<gene>
    <name evidence="3" type="ORF">CBOVIS_LOCUS337</name>
</gene>
<feature type="compositionally biased region" description="Basic and acidic residues" evidence="1">
    <location>
        <begin position="375"/>
        <end position="384"/>
    </location>
</feature>
<evidence type="ECO:0000313" key="4">
    <source>
        <dbReference type="Proteomes" id="UP000494206"/>
    </source>
</evidence>
<reference evidence="3 4" key="1">
    <citation type="submission" date="2020-04" db="EMBL/GenBank/DDBJ databases">
        <authorList>
            <person name="Laetsch R D."/>
            <person name="Stevens L."/>
            <person name="Kumar S."/>
            <person name="Blaxter L. M."/>
        </authorList>
    </citation>
    <scope>NUCLEOTIDE SEQUENCE [LARGE SCALE GENOMIC DNA]</scope>
</reference>
<dbReference type="AlphaFoldDB" id="A0A8S1E884"/>
<proteinExistence type="predicted"/>
<evidence type="ECO:0000313" key="3">
    <source>
        <dbReference type="EMBL" id="CAB3396834.1"/>
    </source>
</evidence>
<evidence type="ECO:0000259" key="2">
    <source>
        <dbReference type="Pfam" id="PF08719"/>
    </source>
</evidence>
<comment type="caution">
    <text evidence="3">The sequence shown here is derived from an EMBL/GenBank/DDBJ whole genome shotgun (WGS) entry which is preliminary data.</text>
</comment>
<dbReference type="EMBL" id="CADEPM010000001">
    <property type="protein sequence ID" value="CAB3396834.1"/>
    <property type="molecule type" value="Genomic_DNA"/>
</dbReference>
<dbReference type="Gene3D" id="1.10.357.40">
    <property type="entry name" value="YbiA-like"/>
    <property type="match status" value="1"/>
</dbReference>
<dbReference type="NCBIfam" id="TIGR02464">
    <property type="entry name" value="ribofla_fusion"/>
    <property type="match status" value="1"/>
</dbReference>
<feature type="compositionally biased region" description="Basic and acidic residues" evidence="1">
    <location>
        <begin position="356"/>
        <end position="368"/>
    </location>
</feature>